<feature type="transmembrane region" description="Helical" evidence="1">
    <location>
        <begin position="503"/>
        <end position="523"/>
    </location>
</feature>
<feature type="transmembrane region" description="Helical" evidence="1">
    <location>
        <begin position="227"/>
        <end position="244"/>
    </location>
</feature>
<feature type="transmembrane region" description="Helical" evidence="1">
    <location>
        <begin position="424"/>
        <end position="443"/>
    </location>
</feature>
<gene>
    <name evidence="2" type="ORF">ACEU0G_004018</name>
</gene>
<evidence type="ECO:0000313" key="3">
    <source>
        <dbReference type="Proteomes" id="UP001605261"/>
    </source>
</evidence>
<accession>A0ABW7D0B0</accession>
<evidence type="ECO:0008006" key="4">
    <source>
        <dbReference type="Google" id="ProtNLM"/>
    </source>
</evidence>
<reference evidence="2 3" key="1">
    <citation type="submission" date="2024-09" db="EMBL/GenBank/DDBJ databases">
        <authorList>
            <consortium name="All-Russian atlas of soil microorganisms"/>
            <consortium name="as a basis for the search for new antimicrobial producers and enzymes with unique properties"/>
            <person name="Sokolova E.A."/>
            <person name="Voronina E.N."/>
        </authorList>
    </citation>
    <scope>NUCLEOTIDE SEQUENCE [LARGE SCALE GENOMIC DNA]</scope>
    <source>
        <strain evidence="2 3">AF-22b-331.1</strain>
    </source>
</reference>
<feature type="transmembrane region" description="Helical" evidence="1">
    <location>
        <begin position="169"/>
        <end position="186"/>
    </location>
</feature>
<feature type="transmembrane region" description="Helical" evidence="1">
    <location>
        <begin position="287"/>
        <end position="305"/>
    </location>
</feature>
<proteinExistence type="predicted"/>
<feature type="transmembrane region" description="Helical" evidence="1">
    <location>
        <begin position="94"/>
        <end position="117"/>
    </location>
</feature>
<name>A0ABW7D0B0_9GAMM</name>
<comment type="caution">
    <text evidence="2">The sequence shown here is derived from an EMBL/GenBank/DDBJ whole genome shotgun (WGS) entry which is preliminary data.</text>
</comment>
<dbReference type="EMBL" id="JBHGCJ010000009">
    <property type="protein sequence ID" value="MFG6109992.1"/>
    <property type="molecule type" value="Genomic_DNA"/>
</dbReference>
<dbReference type="RefSeq" id="WP_394163791.1">
    <property type="nucleotide sequence ID" value="NZ_JBHGCJ010000009.1"/>
</dbReference>
<evidence type="ECO:0000256" key="1">
    <source>
        <dbReference type="SAM" id="Phobius"/>
    </source>
</evidence>
<evidence type="ECO:0000313" key="2">
    <source>
        <dbReference type="EMBL" id="MFG6109992.1"/>
    </source>
</evidence>
<protein>
    <recommendedName>
        <fullName evidence="4">Transmembrane protein</fullName>
    </recommendedName>
</protein>
<keyword evidence="1" id="KW-1133">Transmembrane helix</keyword>
<sequence length="571" mass="63238">MSQLNVVMTAALVGPAYLAFLWLAGSTVGDYWTKGIACRWERASSALLSGLLAHALVASVLLAFAPAWTGASLWLLLAGCLVSWRWRRPTLRPLLVPLLLITGYSIACYLLLLSFHFGPARGNNVFWSIYNLTNITPGDSPQAALQAQYLLLGSKLTGVSEFALFDRPFLSGILTAGTLPAFGIMFEPAFYDYTDLLAFAYADLWITINVIAVLPLLSIIARFSSGRSAFIISLLLLASPFLVFNSIGLWPKLAALAIMCFACTQALRDNWLTAAFLSGAAFFMHGSFLWPHIAFCGVIFFYLVVEGIKRSPNSWPQAASVLATCVAMPALWFAAEHLSGGATPLRTYYLYNVPVAYGLHHGADEIAREFYSSTNSTNLMNLPWMNMIKGLLPIETLDLILNYRLSNEATGWRSLGETLFRTQFMRAWFALGLIGGVITWRGLFSADSSRWLPRLALIAFFILPLIPGLGLYRRDDHFLLPIMMFAVVPVLISFCIGMQTIRAGTQTIVAVLMLSEFLMVYYWRYPPGRYGGEFHAYYIAASSAIAAVAASCIVWPRMRWLPLPGMLRREP</sequence>
<keyword evidence="1" id="KW-0812">Transmembrane</keyword>
<feature type="transmembrane region" description="Helical" evidence="1">
    <location>
        <begin position="455"/>
        <end position="472"/>
    </location>
</feature>
<feature type="transmembrane region" description="Helical" evidence="1">
    <location>
        <begin position="46"/>
        <end position="65"/>
    </location>
</feature>
<keyword evidence="3" id="KW-1185">Reference proteome</keyword>
<keyword evidence="1" id="KW-0472">Membrane</keyword>
<feature type="transmembrane region" description="Helical" evidence="1">
    <location>
        <begin position="198"/>
        <end position="221"/>
    </location>
</feature>
<organism evidence="2 3">
    <name type="scientific">Stenotrophomonas nematodicola</name>
    <dbReference type="NCBI Taxonomy" id="2656746"/>
    <lineage>
        <taxon>Bacteria</taxon>
        <taxon>Pseudomonadati</taxon>
        <taxon>Pseudomonadota</taxon>
        <taxon>Gammaproteobacteria</taxon>
        <taxon>Lysobacterales</taxon>
        <taxon>Lysobacteraceae</taxon>
        <taxon>Stenotrophomonas</taxon>
    </lineage>
</organism>
<dbReference type="Proteomes" id="UP001605261">
    <property type="component" value="Unassembled WGS sequence"/>
</dbReference>
<feature type="transmembrane region" description="Helical" evidence="1">
    <location>
        <begin position="6"/>
        <end position="25"/>
    </location>
</feature>
<feature type="transmembrane region" description="Helical" evidence="1">
    <location>
        <begin position="535"/>
        <end position="556"/>
    </location>
</feature>
<feature type="transmembrane region" description="Helical" evidence="1">
    <location>
        <begin position="478"/>
        <end position="496"/>
    </location>
</feature>